<evidence type="ECO:0000313" key="1">
    <source>
        <dbReference type="EMBL" id="CAB4912031.1"/>
    </source>
</evidence>
<dbReference type="EMBL" id="CAFBMK010000062">
    <property type="protein sequence ID" value="CAB4912031.1"/>
    <property type="molecule type" value="Genomic_DNA"/>
</dbReference>
<organism evidence="1">
    <name type="scientific">freshwater metagenome</name>
    <dbReference type="NCBI Taxonomy" id="449393"/>
    <lineage>
        <taxon>unclassified sequences</taxon>
        <taxon>metagenomes</taxon>
        <taxon>ecological metagenomes</taxon>
    </lineage>
</organism>
<protein>
    <submittedName>
        <fullName evidence="1">Unannotated protein</fullName>
    </submittedName>
</protein>
<sequence>MGCKCRDGAKPRQNYRVEFSDGSAAKTYLTEYEANAAASKASKAGSSATVTPVPV</sequence>
<name>A0A6J7GUC4_9ZZZZ</name>
<dbReference type="AlphaFoldDB" id="A0A6J7GUC4"/>
<gene>
    <name evidence="1" type="ORF">UFOPK3564_01311</name>
</gene>
<proteinExistence type="predicted"/>
<accession>A0A6J7GUC4</accession>
<reference evidence="1" key="1">
    <citation type="submission" date="2020-05" db="EMBL/GenBank/DDBJ databases">
        <authorList>
            <person name="Chiriac C."/>
            <person name="Salcher M."/>
            <person name="Ghai R."/>
            <person name="Kavagutti S V."/>
        </authorList>
    </citation>
    <scope>NUCLEOTIDE SEQUENCE</scope>
</reference>